<dbReference type="Gene3D" id="3.10.50.40">
    <property type="match status" value="1"/>
</dbReference>
<dbReference type="InterPro" id="IPR000297">
    <property type="entry name" value="PPIase_PpiC"/>
</dbReference>
<reference evidence="9 10" key="1">
    <citation type="submission" date="2019-03" db="EMBL/GenBank/DDBJ databases">
        <title>Genomic Encyclopedia of Type Strains, Phase III (KMG-III): the genomes of soil and plant-associated and newly described type strains.</title>
        <authorList>
            <person name="Whitman W."/>
        </authorList>
    </citation>
    <scope>NUCLEOTIDE SEQUENCE [LARGE SCALE GENOMIC DNA]</scope>
    <source>
        <strain evidence="9 10">CECT 8976</strain>
    </source>
</reference>
<dbReference type="EMBL" id="SNZP01000015">
    <property type="protein sequence ID" value="TDR72980.1"/>
    <property type="molecule type" value="Genomic_DNA"/>
</dbReference>
<feature type="chain" id="PRO_5020621289" description="peptidylprolyl isomerase" evidence="7">
    <location>
        <begin position="22"/>
        <end position="263"/>
    </location>
</feature>
<dbReference type="PROSITE" id="PS50198">
    <property type="entry name" value="PPIC_PPIASE_2"/>
    <property type="match status" value="1"/>
</dbReference>
<dbReference type="Gene3D" id="1.10.8.1040">
    <property type="match status" value="1"/>
</dbReference>
<dbReference type="InterPro" id="IPR050245">
    <property type="entry name" value="PrsA_foldase"/>
</dbReference>
<keyword evidence="4 6" id="KW-0697">Rotamase</keyword>
<name>A0A4V3DUH7_9NEIS</name>
<evidence type="ECO:0000259" key="8">
    <source>
        <dbReference type="PROSITE" id="PS50198"/>
    </source>
</evidence>
<dbReference type="EC" id="5.2.1.8" evidence="3"/>
<evidence type="ECO:0000256" key="6">
    <source>
        <dbReference type="PROSITE-ProRule" id="PRU00278"/>
    </source>
</evidence>
<accession>A0A4V3DUH7</accession>
<dbReference type="GO" id="GO:0003755">
    <property type="term" value="F:peptidyl-prolyl cis-trans isomerase activity"/>
    <property type="evidence" value="ECO:0007669"/>
    <property type="project" value="UniProtKB-KW"/>
</dbReference>
<dbReference type="InterPro" id="IPR023058">
    <property type="entry name" value="PPIase_PpiC_CS"/>
</dbReference>
<evidence type="ECO:0000256" key="3">
    <source>
        <dbReference type="ARBA" id="ARBA00013194"/>
    </source>
</evidence>
<dbReference type="OrthoDB" id="14196at2"/>
<evidence type="ECO:0000313" key="9">
    <source>
        <dbReference type="EMBL" id="TDR72980.1"/>
    </source>
</evidence>
<dbReference type="Pfam" id="PF00639">
    <property type="entry name" value="Rotamase"/>
    <property type="match status" value="1"/>
</dbReference>
<feature type="domain" description="PpiC" evidence="8">
    <location>
        <begin position="132"/>
        <end position="223"/>
    </location>
</feature>
<gene>
    <name evidence="9" type="ORF">DFP86_11511</name>
</gene>
<sequence>MKKTLIAGALACVFAASAVLAADIQVNGSQISQARVDAVTKMMSAQAQAQGQQADPRLPEMVKQQLITAEVLRQEAVRKGIDKQPDVRAEIENAEAMTLANQLIKQFVATTPVTDSDIKAAYDKLKAATPPKKSYHAQHILVKTEAEANAVLVALKKGKPFAALAKEKSIDPGSKGNGGDLGWNDAESFVGPFGDAMTKLAKGQISSKPVQTQYGWHIIKLDDVRTEAFPQMDALRPQLEQQLQSQRIQQYIADLKAKAKIQQ</sequence>
<dbReference type="RefSeq" id="WP_133683186.1">
    <property type="nucleotide sequence ID" value="NZ_SNZP01000015.1"/>
</dbReference>
<evidence type="ECO:0000256" key="7">
    <source>
        <dbReference type="SAM" id="SignalP"/>
    </source>
</evidence>
<dbReference type="PROSITE" id="PS01096">
    <property type="entry name" value="PPIC_PPIASE_1"/>
    <property type="match status" value="1"/>
</dbReference>
<evidence type="ECO:0000256" key="2">
    <source>
        <dbReference type="ARBA" id="ARBA00007656"/>
    </source>
</evidence>
<dbReference type="AlphaFoldDB" id="A0A4V3DUH7"/>
<feature type="signal peptide" evidence="7">
    <location>
        <begin position="1"/>
        <end position="21"/>
    </location>
</feature>
<dbReference type="SUPFAM" id="SSF109998">
    <property type="entry name" value="Triger factor/SurA peptide-binding domain-like"/>
    <property type="match status" value="1"/>
</dbReference>
<comment type="catalytic activity">
    <reaction evidence="1">
        <text>[protein]-peptidylproline (omega=180) = [protein]-peptidylproline (omega=0)</text>
        <dbReference type="Rhea" id="RHEA:16237"/>
        <dbReference type="Rhea" id="RHEA-COMP:10747"/>
        <dbReference type="Rhea" id="RHEA-COMP:10748"/>
        <dbReference type="ChEBI" id="CHEBI:83833"/>
        <dbReference type="ChEBI" id="CHEBI:83834"/>
        <dbReference type="EC" id="5.2.1.8"/>
    </reaction>
</comment>
<keyword evidence="7" id="KW-0732">Signal</keyword>
<dbReference type="InterPro" id="IPR027304">
    <property type="entry name" value="Trigger_fact/SurA_dom_sf"/>
</dbReference>
<evidence type="ECO:0000256" key="1">
    <source>
        <dbReference type="ARBA" id="ARBA00000971"/>
    </source>
</evidence>
<protein>
    <recommendedName>
        <fullName evidence="3">peptidylprolyl isomerase</fullName>
        <ecNumber evidence="3">5.2.1.8</ecNumber>
    </recommendedName>
</protein>
<evidence type="ECO:0000256" key="4">
    <source>
        <dbReference type="ARBA" id="ARBA00023110"/>
    </source>
</evidence>
<keyword evidence="5 6" id="KW-0413">Isomerase</keyword>
<dbReference type="Proteomes" id="UP000295611">
    <property type="component" value="Unassembled WGS sequence"/>
</dbReference>
<organism evidence="9 10">
    <name type="scientific">Paludibacterium purpuratum</name>
    <dbReference type="NCBI Taxonomy" id="1144873"/>
    <lineage>
        <taxon>Bacteria</taxon>
        <taxon>Pseudomonadati</taxon>
        <taxon>Pseudomonadota</taxon>
        <taxon>Betaproteobacteria</taxon>
        <taxon>Neisseriales</taxon>
        <taxon>Chromobacteriaceae</taxon>
        <taxon>Paludibacterium</taxon>
    </lineage>
</organism>
<dbReference type="PANTHER" id="PTHR47245:SF2">
    <property type="entry name" value="PEPTIDYL-PROLYL CIS-TRANS ISOMERASE HP_0175-RELATED"/>
    <property type="match status" value="1"/>
</dbReference>
<evidence type="ECO:0000256" key="5">
    <source>
        <dbReference type="ARBA" id="ARBA00023235"/>
    </source>
</evidence>
<evidence type="ECO:0000313" key="10">
    <source>
        <dbReference type="Proteomes" id="UP000295611"/>
    </source>
</evidence>
<dbReference type="InterPro" id="IPR046357">
    <property type="entry name" value="PPIase_dom_sf"/>
</dbReference>
<comment type="similarity">
    <text evidence="2">Belongs to the PpiC/parvulin rotamase family.</text>
</comment>
<dbReference type="SUPFAM" id="SSF54534">
    <property type="entry name" value="FKBP-like"/>
    <property type="match status" value="1"/>
</dbReference>
<dbReference type="PANTHER" id="PTHR47245">
    <property type="entry name" value="PEPTIDYLPROLYL ISOMERASE"/>
    <property type="match status" value="1"/>
</dbReference>
<keyword evidence="10" id="KW-1185">Reference proteome</keyword>
<proteinExistence type="inferred from homology"/>
<comment type="caution">
    <text evidence="9">The sequence shown here is derived from an EMBL/GenBank/DDBJ whole genome shotgun (WGS) entry which is preliminary data.</text>
</comment>